<dbReference type="AlphaFoldDB" id="A0A835H9E2"/>
<comment type="caution">
    <text evidence="1">The sequence shown here is derived from an EMBL/GenBank/DDBJ whole genome shotgun (WGS) entry which is preliminary data.</text>
</comment>
<organism evidence="1 2">
    <name type="scientific">Coptis chinensis</name>
    <dbReference type="NCBI Taxonomy" id="261450"/>
    <lineage>
        <taxon>Eukaryota</taxon>
        <taxon>Viridiplantae</taxon>
        <taxon>Streptophyta</taxon>
        <taxon>Embryophyta</taxon>
        <taxon>Tracheophyta</taxon>
        <taxon>Spermatophyta</taxon>
        <taxon>Magnoliopsida</taxon>
        <taxon>Ranunculales</taxon>
        <taxon>Ranunculaceae</taxon>
        <taxon>Coptidoideae</taxon>
        <taxon>Coptis</taxon>
    </lineage>
</organism>
<accession>A0A835H9E2</accession>
<sequence length="71" mass="7941">MLVEVVALGEVDGEDPSMDIEDGRDDADMEMEDNDADTLLQDTQNLLLEIRFQSLCIIIIHLHIIVSTLTV</sequence>
<evidence type="ECO:0000313" key="2">
    <source>
        <dbReference type="Proteomes" id="UP000631114"/>
    </source>
</evidence>
<proteinExistence type="predicted"/>
<reference evidence="1 2" key="1">
    <citation type="submission" date="2020-10" db="EMBL/GenBank/DDBJ databases">
        <title>The Coptis chinensis genome and diversification of protoberbering-type alkaloids.</title>
        <authorList>
            <person name="Wang B."/>
            <person name="Shu S."/>
            <person name="Song C."/>
            <person name="Liu Y."/>
        </authorList>
    </citation>
    <scope>NUCLEOTIDE SEQUENCE [LARGE SCALE GENOMIC DNA]</scope>
    <source>
        <strain evidence="1">HL-2020</strain>
        <tissue evidence="1">Leaf</tissue>
    </source>
</reference>
<protein>
    <submittedName>
        <fullName evidence="1">Uncharacterized protein</fullName>
    </submittedName>
</protein>
<keyword evidence="2" id="KW-1185">Reference proteome</keyword>
<dbReference type="Proteomes" id="UP000631114">
    <property type="component" value="Unassembled WGS sequence"/>
</dbReference>
<name>A0A835H9E2_9MAGN</name>
<evidence type="ECO:0000313" key="1">
    <source>
        <dbReference type="EMBL" id="KAF9595146.1"/>
    </source>
</evidence>
<gene>
    <name evidence="1" type="ORF">IFM89_037433</name>
</gene>
<dbReference type="EMBL" id="JADFTS010000008">
    <property type="protein sequence ID" value="KAF9595146.1"/>
    <property type="molecule type" value="Genomic_DNA"/>
</dbReference>